<accession>A0ABQ6XBK7</accession>
<proteinExistence type="predicted"/>
<dbReference type="InterPro" id="IPR010732">
    <property type="entry name" value="T6SS_TssG-like"/>
</dbReference>
<dbReference type="Pfam" id="PF06996">
    <property type="entry name" value="T6SS_TssG"/>
    <property type="match status" value="1"/>
</dbReference>
<comment type="caution">
    <text evidence="1">The sequence shown here is derived from an EMBL/GenBank/DDBJ whole genome shotgun (WGS) entry which is preliminary data.</text>
</comment>
<protein>
    <submittedName>
        <fullName evidence="1">Type VI secretion system baseplate subunit TssG</fullName>
    </submittedName>
</protein>
<dbReference type="EMBL" id="VWRT01000005">
    <property type="protein sequence ID" value="KAE8438907.1"/>
    <property type="molecule type" value="Genomic_DNA"/>
</dbReference>
<name>A0ABQ6XBK7_9GAMM</name>
<organism evidence="1 2">
    <name type="scientific">Vreelandella piezotolerans</name>
    <dbReference type="NCBI Taxonomy" id="2609667"/>
    <lineage>
        <taxon>Bacteria</taxon>
        <taxon>Pseudomonadati</taxon>
        <taxon>Pseudomonadota</taxon>
        <taxon>Gammaproteobacteria</taxon>
        <taxon>Oceanospirillales</taxon>
        <taxon>Halomonadaceae</taxon>
        <taxon>Vreelandella</taxon>
    </lineage>
</organism>
<keyword evidence="2" id="KW-1185">Reference proteome</keyword>
<dbReference type="RefSeq" id="WP_153843099.1">
    <property type="nucleotide sequence ID" value="NZ_CP048602.1"/>
</dbReference>
<dbReference type="NCBIfam" id="TIGR03347">
    <property type="entry name" value="VI_chp_1"/>
    <property type="match status" value="1"/>
</dbReference>
<sequence length="340" mass="38128">MELASGAAASDVTLAPLFNGARRYEFFQLVELLHRHHGDDLEQRHSGSVPDFQRVRYTASASLGFPSSDVLALEMNEEGQYALQVSFLGLQGAQSPLPSYYLEALAHESAHQEGAAGDFLDFFNHRLLTLLHRSWRKYRHYVRYQDDAQDGFSATVFALVGLADSNLRGETPINWSKMLAYAGLLAGRSRSPDVVSGIVSHCFDIATVEIEQWVHRWVDIPLDQRSRAGFTGMTLGEDMVAGERVADVNGKFALCLRGLTLERFRDFLPDGVEHQPLRTLVSFVLREPLAYDLELELLERDVRPMQLGEIDSCQLGWTTFVNPDGDGSATHRRVRIQMTS</sequence>
<evidence type="ECO:0000313" key="1">
    <source>
        <dbReference type="EMBL" id="KAE8438907.1"/>
    </source>
</evidence>
<dbReference type="PANTHER" id="PTHR35564">
    <property type="match status" value="1"/>
</dbReference>
<reference evidence="1 2" key="1">
    <citation type="submission" date="2019-09" db="EMBL/GenBank/DDBJ databases">
        <title>The Halomonas whole genome shotgun (WGS).</title>
        <authorList>
            <person name="Xie Z."/>
        </authorList>
    </citation>
    <scope>NUCLEOTIDE SEQUENCE [LARGE SCALE GENOMIC DNA]</scope>
    <source>
        <strain evidence="1 2">NBT06E8</strain>
    </source>
</reference>
<dbReference type="Proteomes" id="UP000466130">
    <property type="component" value="Unassembled WGS sequence"/>
</dbReference>
<evidence type="ECO:0000313" key="2">
    <source>
        <dbReference type="Proteomes" id="UP000466130"/>
    </source>
</evidence>
<gene>
    <name evidence="1" type="primary">tssG</name>
    <name evidence="1" type="ORF">F1978_08190</name>
</gene>
<dbReference type="PANTHER" id="PTHR35564:SF3">
    <property type="entry name" value="TYPE VI SECRETION SYSTEM BASEPLATE SUBUNIT TSSG"/>
    <property type="match status" value="1"/>
</dbReference>